<evidence type="ECO:0000313" key="2">
    <source>
        <dbReference type="EMBL" id="GGB63411.1"/>
    </source>
</evidence>
<gene>
    <name evidence="2" type="ORF">GCM10011316_39080</name>
</gene>
<organism evidence="2 3">
    <name type="scientific">Roseibium aquae</name>
    <dbReference type="NCBI Taxonomy" id="1323746"/>
    <lineage>
        <taxon>Bacteria</taxon>
        <taxon>Pseudomonadati</taxon>
        <taxon>Pseudomonadota</taxon>
        <taxon>Alphaproteobacteria</taxon>
        <taxon>Hyphomicrobiales</taxon>
        <taxon>Stappiaceae</taxon>
        <taxon>Roseibium</taxon>
    </lineage>
</organism>
<accession>A0A916TNH6</accession>
<sequence>MGLKRINVLAAAAILSASQISAAVAQANLASCPALGAYPAEELASFREMREPFTIPPHFRNVMAYDGDHVAVSTLGGGMICDEAVWMSNFAEPEFFRSDRFLGYAWVGADAYGYRVFDRAGSGGMVDTGLRPAFSDGGRRMAGLNASDAGAGALEGFAIWDIGATGLADIHFAGSHDVGFSAVPIVDPRVERFMGQDCVLVTAFLQSEIEAANFDPDRVERRSLIARDAENWIIREGQPDECRG</sequence>
<dbReference type="RefSeq" id="WP_150497894.1">
    <property type="nucleotide sequence ID" value="NZ_BMFA01000020.1"/>
</dbReference>
<protein>
    <recommendedName>
        <fullName evidence="4">WG repeat protein</fullName>
    </recommendedName>
</protein>
<keyword evidence="1" id="KW-0732">Signal</keyword>
<name>A0A916TNH6_9HYPH</name>
<evidence type="ECO:0000313" key="3">
    <source>
        <dbReference type="Proteomes" id="UP000605148"/>
    </source>
</evidence>
<reference evidence="2" key="1">
    <citation type="journal article" date="2014" name="Int. J. Syst. Evol. Microbiol.">
        <title>Complete genome sequence of Corynebacterium casei LMG S-19264T (=DSM 44701T), isolated from a smear-ripened cheese.</title>
        <authorList>
            <consortium name="US DOE Joint Genome Institute (JGI-PGF)"/>
            <person name="Walter F."/>
            <person name="Albersmeier A."/>
            <person name="Kalinowski J."/>
            <person name="Ruckert C."/>
        </authorList>
    </citation>
    <scope>NUCLEOTIDE SEQUENCE</scope>
    <source>
        <strain evidence="2">CGMCC 1.12426</strain>
    </source>
</reference>
<feature type="signal peptide" evidence="1">
    <location>
        <begin position="1"/>
        <end position="22"/>
    </location>
</feature>
<feature type="chain" id="PRO_5037401658" description="WG repeat protein" evidence="1">
    <location>
        <begin position="23"/>
        <end position="244"/>
    </location>
</feature>
<evidence type="ECO:0008006" key="4">
    <source>
        <dbReference type="Google" id="ProtNLM"/>
    </source>
</evidence>
<dbReference type="EMBL" id="BMFA01000020">
    <property type="protein sequence ID" value="GGB63411.1"/>
    <property type="molecule type" value="Genomic_DNA"/>
</dbReference>
<reference evidence="2" key="2">
    <citation type="submission" date="2020-09" db="EMBL/GenBank/DDBJ databases">
        <authorList>
            <person name="Sun Q."/>
            <person name="Zhou Y."/>
        </authorList>
    </citation>
    <scope>NUCLEOTIDE SEQUENCE</scope>
    <source>
        <strain evidence="2">CGMCC 1.12426</strain>
    </source>
</reference>
<dbReference type="Proteomes" id="UP000605148">
    <property type="component" value="Unassembled WGS sequence"/>
</dbReference>
<comment type="caution">
    <text evidence="2">The sequence shown here is derived from an EMBL/GenBank/DDBJ whole genome shotgun (WGS) entry which is preliminary data.</text>
</comment>
<dbReference type="OrthoDB" id="7433392at2"/>
<keyword evidence="3" id="KW-1185">Reference proteome</keyword>
<proteinExistence type="predicted"/>
<evidence type="ECO:0000256" key="1">
    <source>
        <dbReference type="SAM" id="SignalP"/>
    </source>
</evidence>
<dbReference type="AlphaFoldDB" id="A0A916TNH6"/>